<keyword evidence="3" id="KW-1185">Reference proteome</keyword>
<evidence type="ECO:0000256" key="1">
    <source>
        <dbReference type="SAM" id="Phobius"/>
    </source>
</evidence>
<keyword evidence="1" id="KW-0472">Membrane</keyword>
<keyword evidence="1" id="KW-1133">Transmembrane helix</keyword>
<name>A0ABD5RW93_9EURY</name>
<proteinExistence type="predicted"/>
<feature type="transmembrane region" description="Helical" evidence="1">
    <location>
        <begin position="12"/>
        <end position="36"/>
    </location>
</feature>
<dbReference type="Proteomes" id="UP001596328">
    <property type="component" value="Unassembled WGS sequence"/>
</dbReference>
<comment type="caution">
    <text evidence="2">The sequence shown here is derived from an EMBL/GenBank/DDBJ whole genome shotgun (WGS) entry which is preliminary data.</text>
</comment>
<reference evidence="2 3" key="1">
    <citation type="journal article" date="2019" name="Int. J. Syst. Evol. Microbiol.">
        <title>The Global Catalogue of Microorganisms (GCM) 10K type strain sequencing project: providing services to taxonomists for standard genome sequencing and annotation.</title>
        <authorList>
            <consortium name="The Broad Institute Genomics Platform"/>
            <consortium name="The Broad Institute Genome Sequencing Center for Infectious Disease"/>
            <person name="Wu L."/>
            <person name="Ma J."/>
        </authorList>
    </citation>
    <scope>NUCLEOTIDE SEQUENCE [LARGE SCALE GENOMIC DNA]</scope>
    <source>
        <strain evidence="2 3">NBRC 111368</strain>
    </source>
</reference>
<evidence type="ECO:0008006" key="4">
    <source>
        <dbReference type="Google" id="ProtNLM"/>
    </source>
</evidence>
<feature type="transmembrane region" description="Helical" evidence="1">
    <location>
        <begin position="42"/>
        <end position="61"/>
    </location>
</feature>
<evidence type="ECO:0000313" key="3">
    <source>
        <dbReference type="Proteomes" id="UP001596328"/>
    </source>
</evidence>
<dbReference type="AlphaFoldDB" id="A0ABD5RW93"/>
<gene>
    <name evidence="2" type="ORF">ACFQE1_04470</name>
</gene>
<evidence type="ECO:0000313" key="2">
    <source>
        <dbReference type="EMBL" id="MFC6723653.1"/>
    </source>
</evidence>
<accession>A0ABD5RW93</accession>
<keyword evidence="1" id="KW-0812">Transmembrane</keyword>
<protein>
    <recommendedName>
        <fullName evidence="4">Major facilitator superfamily (MFS) profile domain-containing protein</fullName>
    </recommendedName>
</protein>
<sequence>MKSFETVGASDLKFRAIVGSSAIAFAIVFASFSFGLETQTGVVLGIVFGIIAAGVIGYFVTKKLY</sequence>
<organism evidence="2 3">
    <name type="scientific">Halobium palmae</name>
    <dbReference type="NCBI Taxonomy" id="1776492"/>
    <lineage>
        <taxon>Archaea</taxon>
        <taxon>Methanobacteriati</taxon>
        <taxon>Methanobacteriota</taxon>
        <taxon>Stenosarchaea group</taxon>
        <taxon>Halobacteria</taxon>
        <taxon>Halobacteriales</taxon>
        <taxon>Haloferacaceae</taxon>
        <taxon>Halobium</taxon>
    </lineage>
</organism>
<dbReference type="EMBL" id="JBHSWU010000032">
    <property type="protein sequence ID" value="MFC6723653.1"/>
    <property type="molecule type" value="Genomic_DNA"/>
</dbReference>